<feature type="region of interest" description="Disordered" evidence="9">
    <location>
        <begin position="153"/>
        <end position="175"/>
    </location>
</feature>
<feature type="domain" description="Protein kinase" evidence="10">
    <location>
        <begin position="24"/>
        <end position="329"/>
    </location>
</feature>
<proteinExistence type="predicted"/>
<dbReference type="Proteomes" id="UP000274922">
    <property type="component" value="Unassembled WGS sequence"/>
</dbReference>
<sequence length="336" mass="36710">MAPTLTQPGTWSPGTCVRLTHAVVVVEEYLTAGGHSQVYLVRMRDTVTAAGGRAVLKRIVCTHPLEVAEARREIEFLAALSGHRHIVPFIDGTLCPRPQPPGASAAAAPLAEALILTAYCPNGHLVDFLNTRLATPLAESEVLHIFSEICQAGRDSRDGGSRNRDGGHATTSARLPRLPRPILHRDLKVENVLIDADGVHQLCDFGSATTWAIPPNTVLDPSARARLQDEIARHSTLQYRAPEMVDLYAGMGISDRTDIWALGVLLYKLCYYTTPFEATGQLAILHGRFTFPDQPPYSPALRRLIQQMLQVRPDLRPAIGPLLHQVSRLQGVACPL</sequence>
<dbReference type="PROSITE" id="PS00108">
    <property type="entry name" value="PROTEIN_KINASE_ST"/>
    <property type="match status" value="1"/>
</dbReference>
<evidence type="ECO:0000256" key="5">
    <source>
        <dbReference type="ARBA" id="ARBA00022777"/>
    </source>
</evidence>
<name>A0A4P9WYI0_9FUNG</name>
<evidence type="ECO:0000256" key="6">
    <source>
        <dbReference type="ARBA" id="ARBA00022840"/>
    </source>
</evidence>
<dbReference type="EC" id="2.7.11.1" evidence="1"/>
<comment type="catalytic activity">
    <reaction evidence="8">
        <text>L-seryl-[protein] + ATP = O-phospho-L-seryl-[protein] + ADP + H(+)</text>
        <dbReference type="Rhea" id="RHEA:17989"/>
        <dbReference type="Rhea" id="RHEA-COMP:9863"/>
        <dbReference type="Rhea" id="RHEA-COMP:11604"/>
        <dbReference type="ChEBI" id="CHEBI:15378"/>
        <dbReference type="ChEBI" id="CHEBI:29999"/>
        <dbReference type="ChEBI" id="CHEBI:30616"/>
        <dbReference type="ChEBI" id="CHEBI:83421"/>
        <dbReference type="ChEBI" id="CHEBI:456216"/>
        <dbReference type="EC" id="2.7.11.1"/>
    </reaction>
</comment>
<feature type="compositionally biased region" description="Basic and acidic residues" evidence="9">
    <location>
        <begin position="154"/>
        <end position="167"/>
    </location>
</feature>
<dbReference type="GO" id="GO:0000147">
    <property type="term" value="P:actin cortical patch assembly"/>
    <property type="evidence" value="ECO:0007669"/>
    <property type="project" value="TreeGrafter"/>
</dbReference>
<dbReference type="GO" id="GO:0005524">
    <property type="term" value="F:ATP binding"/>
    <property type="evidence" value="ECO:0007669"/>
    <property type="project" value="UniProtKB-KW"/>
</dbReference>
<dbReference type="PANTHER" id="PTHR22967:SF57">
    <property type="entry name" value="AUXILIN, ISOFORM A-RELATED"/>
    <property type="match status" value="1"/>
</dbReference>
<evidence type="ECO:0000256" key="3">
    <source>
        <dbReference type="ARBA" id="ARBA00022679"/>
    </source>
</evidence>
<dbReference type="AlphaFoldDB" id="A0A4P9WYI0"/>
<keyword evidence="12" id="KW-1185">Reference proteome</keyword>
<dbReference type="GO" id="GO:0005737">
    <property type="term" value="C:cytoplasm"/>
    <property type="evidence" value="ECO:0007669"/>
    <property type="project" value="TreeGrafter"/>
</dbReference>
<keyword evidence="5" id="KW-0418">Kinase</keyword>
<feature type="non-terminal residue" evidence="11">
    <location>
        <position position="336"/>
    </location>
</feature>
<dbReference type="InterPro" id="IPR008271">
    <property type="entry name" value="Ser/Thr_kinase_AS"/>
</dbReference>
<reference evidence="12" key="1">
    <citation type="journal article" date="2018" name="Nat. Microbiol.">
        <title>Leveraging single-cell genomics to expand the fungal tree of life.</title>
        <authorList>
            <person name="Ahrendt S.R."/>
            <person name="Quandt C.A."/>
            <person name="Ciobanu D."/>
            <person name="Clum A."/>
            <person name="Salamov A."/>
            <person name="Andreopoulos B."/>
            <person name="Cheng J.F."/>
            <person name="Woyke T."/>
            <person name="Pelin A."/>
            <person name="Henrissat B."/>
            <person name="Reynolds N.K."/>
            <person name="Benny G.L."/>
            <person name="Smith M.E."/>
            <person name="James T.Y."/>
            <person name="Grigoriev I.V."/>
        </authorList>
    </citation>
    <scope>NUCLEOTIDE SEQUENCE [LARGE SCALE GENOMIC DNA]</scope>
    <source>
        <strain evidence="12">ATCC 52028</strain>
    </source>
</reference>
<dbReference type="GO" id="GO:0004674">
    <property type="term" value="F:protein serine/threonine kinase activity"/>
    <property type="evidence" value="ECO:0007669"/>
    <property type="project" value="UniProtKB-KW"/>
</dbReference>
<dbReference type="GO" id="GO:0007015">
    <property type="term" value="P:actin filament organization"/>
    <property type="evidence" value="ECO:0007669"/>
    <property type="project" value="TreeGrafter"/>
</dbReference>
<gene>
    <name evidence="11" type="ORF">CXG81DRAFT_15737</name>
</gene>
<evidence type="ECO:0000256" key="4">
    <source>
        <dbReference type="ARBA" id="ARBA00022741"/>
    </source>
</evidence>
<evidence type="ECO:0000256" key="7">
    <source>
        <dbReference type="ARBA" id="ARBA00047899"/>
    </source>
</evidence>
<comment type="catalytic activity">
    <reaction evidence="7">
        <text>L-threonyl-[protein] + ATP = O-phospho-L-threonyl-[protein] + ADP + H(+)</text>
        <dbReference type="Rhea" id="RHEA:46608"/>
        <dbReference type="Rhea" id="RHEA-COMP:11060"/>
        <dbReference type="Rhea" id="RHEA-COMP:11605"/>
        <dbReference type="ChEBI" id="CHEBI:15378"/>
        <dbReference type="ChEBI" id="CHEBI:30013"/>
        <dbReference type="ChEBI" id="CHEBI:30616"/>
        <dbReference type="ChEBI" id="CHEBI:61977"/>
        <dbReference type="ChEBI" id="CHEBI:456216"/>
        <dbReference type="EC" id="2.7.11.1"/>
    </reaction>
</comment>
<evidence type="ECO:0000256" key="8">
    <source>
        <dbReference type="ARBA" id="ARBA00048679"/>
    </source>
</evidence>
<dbReference type="SMART" id="SM00220">
    <property type="entry name" value="S_TKc"/>
    <property type="match status" value="1"/>
</dbReference>
<evidence type="ECO:0000256" key="2">
    <source>
        <dbReference type="ARBA" id="ARBA00022527"/>
    </source>
</evidence>
<evidence type="ECO:0000256" key="9">
    <source>
        <dbReference type="SAM" id="MobiDB-lite"/>
    </source>
</evidence>
<keyword evidence="3" id="KW-0808">Transferase</keyword>
<accession>A0A4P9WYI0</accession>
<protein>
    <recommendedName>
        <fullName evidence="1">non-specific serine/threonine protein kinase</fullName>
        <ecNumber evidence="1">2.7.11.1</ecNumber>
    </recommendedName>
</protein>
<evidence type="ECO:0000256" key="1">
    <source>
        <dbReference type="ARBA" id="ARBA00012513"/>
    </source>
</evidence>
<dbReference type="Gene3D" id="1.10.510.10">
    <property type="entry name" value="Transferase(Phosphotransferase) domain 1"/>
    <property type="match status" value="1"/>
</dbReference>
<dbReference type="PROSITE" id="PS50011">
    <property type="entry name" value="PROTEIN_KINASE_DOM"/>
    <property type="match status" value="1"/>
</dbReference>
<keyword evidence="6" id="KW-0067">ATP-binding</keyword>
<dbReference type="PANTHER" id="PTHR22967">
    <property type="entry name" value="SERINE/THREONINE PROTEIN KINASE"/>
    <property type="match status" value="1"/>
</dbReference>
<dbReference type="InterPro" id="IPR011009">
    <property type="entry name" value="Kinase-like_dom_sf"/>
</dbReference>
<organism evidence="11 12">
    <name type="scientific">Caulochytrium protostelioides</name>
    <dbReference type="NCBI Taxonomy" id="1555241"/>
    <lineage>
        <taxon>Eukaryota</taxon>
        <taxon>Fungi</taxon>
        <taxon>Fungi incertae sedis</taxon>
        <taxon>Chytridiomycota</taxon>
        <taxon>Chytridiomycota incertae sedis</taxon>
        <taxon>Chytridiomycetes</taxon>
        <taxon>Caulochytriales</taxon>
        <taxon>Caulochytriaceae</taxon>
        <taxon>Caulochytrium</taxon>
    </lineage>
</organism>
<evidence type="ECO:0000313" key="11">
    <source>
        <dbReference type="EMBL" id="RKO98579.1"/>
    </source>
</evidence>
<dbReference type="OrthoDB" id="2018507at2759"/>
<evidence type="ECO:0000313" key="12">
    <source>
        <dbReference type="Proteomes" id="UP000274922"/>
    </source>
</evidence>
<keyword evidence="2" id="KW-0723">Serine/threonine-protein kinase</keyword>
<keyword evidence="4" id="KW-0547">Nucleotide-binding</keyword>
<dbReference type="InterPro" id="IPR000719">
    <property type="entry name" value="Prot_kinase_dom"/>
</dbReference>
<dbReference type="STRING" id="1555241.A0A4P9WYI0"/>
<evidence type="ECO:0000259" key="10">
    <source>
        <dbReference type="PROSITE" id="PS50011"/>
    </source>
</evidence>
<dbReference type="EMBL" id="ML014399">
    <property type="protein sequence ID" value="RKO98579.1"/>
    <property type="molecule type" value="Genomic_DNA"/>
</dbReference>
<dbReference type="Pfam" id="PF00069">
    <property type="entry name" value="Pkinase"/>
    <property type="match status" value="1"/>
</dbReference>
<dbReference type="SUPFAM" id="SSF56112">
    <property type="entry name" value="Protein kinase-like (PK-like)"/>
    <property type="match status" value="1"/>
</dbReference>